<protein>
    <submittedName>
        <fullName evidence="2">Kinase</fullName>
    </submittedName>
</protein>
<keyword evidence="3" id="KW-1185">Reference proteome</keyword>
<reference evidence="2" key="1">
    <citation type="submission" date="2021-08" db="EMBL/GenBank/DDBJ databases">
        <title>Chromosome-Level Trichoderma cornu-damae using Hi-C Data.</title>
        <authorList>
            <person name="Kim C.S."/>
        </authorList>
    </citation>
    <scope>NUCLEOTIDE SEQUENCE</scope>
    <source>
        <strain evidence="2">KA19-0412C</strain>
    </source>
</reference>
<dbReference type="EMBL" id="JAIWOZ010000007">
    <property type="protein sequence ID" value="KAH6603237.1"/>
    <property type="molecule type" value="Genomic_DNA"/>
</dbReference>
<organism evidence="2 3">
    <name type="scientific">Trichoderma cornu-damae</name>
    <dbReference type="NCBI Taxonomy" id="654480"/>
    <lineage>
        <taxon>Eukaryota</taxon>
        <taxon>Fungi</taxon>
        <taxon>Dikarya</taxon>
        <taxon>Ascomycota</taxon>
        <taxon>Pezizomycotina</taxon>
        <taxon>Sordariomycetes</taxon>
        <taxon>Hypocreomycetidae</taxon>
        <taxon>Hypocreales</taxon>
        <taxon>Hypocreaceae</taxon>
        <taxon>Trichoderma</taxon>
    </lineage>
</organism>
<keyword evidence="2" id="KW-0808">Transferase</keyword>
<dbReference type="Pfam" id="PF16015">
    <property type="entry name" value="Promethin"/>
    <property type="match status" value="1"/>
</dbReference>
<evidence type="ECO:0000313" key="3">
    <source>
        <dbReference type="Proteomes" id="UP000827724"/>
    </source>
</evidence>
<accession>A0A9P8QJ05</accession>
<feature type="transmembrane region" description="Helical" evidence="1">
    <location>
        <begin position="106"/>
        <end position="129"/>
    </location>
</feature>
<gene>
    <name evidence="2" type="ORF">Trco_008012</name>
</gene>
<feature type="transmembrane region" description="Helical" evidence="1">
    <location>
        <begin position="51"/>
        <end position="71"/>
    </location>
</feature>
<keyword evidence="1" id="KW-0472">Membrane</keyword>
<proteinExistence type="predicted"/>
<sequence>MAAAGTKSRAAASLLSTAYSYAHSALDAIIPPSVRQRAYDAVSSFASRQPILFSFAVFQILFSLLPLLLFLSFALSAFLLAVFAAFIFALFWIGVAGLLLVPALLVASSLAVLCWASCVGSFVVLRWLYHHAPAGVFPSGGDASSPGSTGVTSDGAWKDVQIKQQHHLDDIKSVE</sequence>
<feature type="transmembrane region" description="Helical" evidence="1">
    <location>
        <begin position="78"/>
        <end position="100"/>
    </location>
</feature>
<name>A0A9P8QJ05_9HYPO</name>
<comment type="caution">
    <text evidence="2">The sequence shown here is derived from an EMBL/GenBank/DDBJ whole genome shotgun (WGS) entry which is preliminary data.</text>
</comment>
<dbReference type="Proteomes" id="UP000827724">
    <property type="component" value="Unassembled WGS sequence"/>
</dbReference>
<dbReference type="AlphaFoldDB" id="A0A9P8QJ05"/>
<keyword evidence="1" id="KW-1133">Transmembrane helix</keyword>
<dbReference type="OrthoDB" id="3928876at2759"/>
<keyword evidence="1" id="KW-0812">Transmembrane</keyword>
<evidence type="ECO:0000256" key="1">
    <source>
        <dbReference type="SAM" id="Phobius"/>
    </source>
</evidence>
<keyword evidence="2" id="KW-0418">Kinase</keyword>
<dbReference type="GO" id="GO:0016301">
    <property type="term" value="F:kinase activity"/>
    <property type="evidence" value="ECO:0007669"/>
    <property type="project" value="UniProtKB-KW"/>
</dbReference>
<evidence type="ECO:0000313" key="2">
    <source>
        <dbReference type="EMBL" id="KAH6603237.1"/>
    </source>
</evidence>